<evidence type="ECO:0008006" key="3">
    <source>
        <dbReference type="Google" id="ProtNLM"/>
    </source>
</evidence>
<evidence type="ECO:0000313" key="1">
    <source>
        <dbReference type="EMBL" id="WAQ95380.1"/>
    </source>
</evidence>
<sequence>MPNKKCRLDEETKRSVRNSKHGSQRLIRASHGIGQNCCGACDDANAVCVPFGCTFVCDCDDGFAYCPGCGDECGNCLPYANVEEQCFCDAQCPTSSFCNSDTHECECFPGYLFDGSTCVTDPDGPGADLNDECDGDGGSGDRAAINCINWPVLKCQVVLGTGPPPIKVCSCNGPRGYIYNETTMECDCTKTAGDQEQRRQLANPDKKRIRLQPKRSTYEGAFEWYEGAIYQPVKKYFIPPTTRMAAMEISTQKRIGRYLDPHPESGHRYHYPETIRPLGGSSSGERPWKSVPRNDWTAIWFPAQKAAMEISAQK</sequence>
<proteinExistence type="predicted"/>
<organism evidence="1 2">
    <name type="scientific">Mya arenaria</name>
    <name type="common">Soft-shell clam</name>
    <dbReference type="NCBI Taxonomy" id="6604"/>
    <lineage>
        <taxon>Eukaryota</taxon>
        <taxon>Metazoa</taxon>
        <taxon>Spiralia</taxon>
        <taxon>Lophotrochozoa</taxon>
        <taxon>Mollusca</taxon>
        <taxon>Bivalvia</taxon>
        <taxon>Autobranchia</taxon>
        <taxon>Heteroconchia</taxon>
        <taxon>Euheterodonta</taxon>
        <taxon>Imparidentia</taxon>
        <taxon>Neoheterodontei</taxon>
        <taxon>Myida</taxon>
        <taxon>Myoidea</taxon>
        <taxon>Myidae</taxon>
        <taxon>Mya</taxon>
    </lineage>
</organism>
<evidence type="ECO:0000313" key="2">
    <source>
        <dbReference type="Proteomes" id="UP001164746"/>
    </source>
</evidence>
<gene>
    <name evidence="1" type="ORF">MAR_028070</name>
</gene>
<keyword evidence="2" id="KW-1185">Reference proteome</keyword>
<dbReference type="EMBL" id="CP111013">
    <property type="protein sequence ID" value="WAQ95380.1"/>
    <property type="molecule type" value="Genomic_DNA"/>
</dbReference>
<name>A0ABY7DGC0_MYAAR</name>
<reference evidence="1" key="1">
    <citation type="submission" date="2022-11" db="EMBL/GenBank/DDBJ databases">
        <title>Centuries of genome instability and evolution in soft-shell clam transmissible cancer (bioRxiv).</title>
        <authorList>
            <person name="Hart S.F.M."/>
            <person name="Yonemitsu M.A."/>
            <person name="Giersch R.M."/>
            <person name="Beal B.F."/>
            <person name="Arriagada G."/>
            <person name="Davis B.W."/>
            <person name="Ostrander E.A."/>
            <person name="Goff S.P."/>
            <person name="Metzger M.J."/>
        </authorList>
    </citation>
    <scope>NUCLEOTIDE SEQUENCE</scope>
    <source>
        <strain evidence="1">MELC-2E11</strain>
        <tissue evidence="1">Siphon/mantle</tissue>
    </source>
</reference>
<protein>
    <recommendedName>
        <fullName evidence="3">EGF-like domain-containing protein</fullName>
    </recommendedName>
</protein>
<dbReference type="Proteomes" id="UP001164746">
    <property type="component" value="Chromosome 2"/>
</dbReference>
<accession>A0ABY7DGC0</accession>